<sequence length="327" mass="36004">MGGRENPAACWPAGAAGDVMPTEDKAIYGGVPLRAARDNRLSERHFRALTVIAAHYQFGRNGQPCTAGHERLAKMVGSSYQRLSATLADLVAFGYLERCAHPLSRRRRAYKVAYTGDDAAAMAGFPDPDSSPSGEVYGSPDGEVLPVEVPLEGNNEAIIVPHLKLQADENKQEAPQKIFPERVDKRLGKTLVGSEEPKPARKPASNRGTRLPEGWTLPPHWQDFAEAEGHPDPQREAAKFADYWRALPGQRGVKLDWFGTWRNWVRTAMDRTGSRRGGGMSSDERLVAGYRGAMQRRTVTNGRSGDERLVAGFMSALQRRAKQGDKE</sequence>
<accession>A0A6M3M347</accession>
<dbReference type="SUPFAM" id="SSF46785">
    <property type="entry name" value="Winged helix' DNA-binding domain"/>
    <property type="match status" value="1"/>
</dbReference>
<dbReference type="EMBL" id="MT143769">
    <property type="protein sequence ID" value="QJB02251.1"/>
    <property type="molecule type" value="Genomic_DNA"/>
</dbReference>
<evidence type="ECO:0000256" key="1">
    <source>
        <dbReference type="SAM" id="MobiDB-lite"/>
    </source>
</evidence>
<proteinExistence type="predicted"/>
<feature type="region of interest" description="Disordered" evidence="1">
    <location>
        <begin position="190"/>
        <end position="213"/>
    </location>
</feature>
<dbReference type="AlphaFoldDB" id="A0A6M3M347"/>
<name>A0A6M3M347_9ZZZZ</name>
<dbReference type="InterPro" id="IPR036390">
    <property type="entry name" value="WH_DNA-bd_sf"/>
</dbReference>
<protein>
    <submittedName>
        <fullName evidence="2">Uncharacterized protein</fullName>
    </submittedName>
</protein>
<reference evidence="2" key="1">
    <citation type="submission" date="2020-03" db="EMBL/GenBank/DDBJ databases">
        <title>The deep terrestrial virosphere.</title>
        <authorList>
            <person name="Holmfeldt K."/>
            <person name="Nilsson E."/>
            <person name="Simone D."/>
            <person name="Lopez-Fernandez M."/>
            <person name="Wu X."/>
            <person name="de Brujin I."/>
            <person name="Lundin D."/>
            <person name="Andersson A."/>
            <person name="Bertilsson S."/>
            <person name="Dopson M."/>
        </authorList>
    </citation>
    <scope>NUCLEOTIDE SEQUENCE</scope>
    <source>
        <strain evidence="2">MM171B01399</strain>
    </source>
</reference>
<dbReference type="InterPro" id="IPR036388">
    <property type="entry name" value="WH-like_DNA-bd_sf"/>
</dbReference>
<organism evidence="2">
    <name type="scientific">viral metagenome</name>
    <dbReference type="NCBI Taxonomy" id="1070528"/>
    <lineage>
        <taxon>unclassified sequences</taxon>
        <taxon>metagenomes</taxon>
        <taxon>organismal metagenomes</taxon>
    </lineage>
</organism>
<gene>
    <name evidence="2" type="ORF">MM171B01399_0012</name>
</gene>
<dbReference type="Gene3D" id="1.10.10.10">
    <property type="entry name" value="Winged helix-like DNA-binding domain superfamily/Winged helix DNA-binding domain"/>
    <property type="match status" value="1"/>
</dbReference>
<evidence type="ECO:0000313" key="2">
    <source>
        <dbReference type="EMBL" id="QJB02251.1"/>
    </source>
</evidence>